<dbReference type="Proteomes" id="UP001396898">
    <property type="component" value="Unassembled WGS sequence"/>
</dbReference>
<evidence type="ECO:0000313" key="2">
    <source>
        <dbReference type="EMBL" id="KAK8037235.1"/>
    </source>
</evidence>
<organism evidence="2 3">
    <name type="scientific">Apiospora marii</name>
    <dbReference type="NCBI Taxonomy" id="335849"/>
    <lineage>
        <taxon>Eukaryota</taxon>
        <taxon>Fungi</taxon>
        <taxon>Dikarya</taxon>
        <taxon>Ascomycota</taxon>
        <taxon>Pezizomycotina</taxon>
        <taxon>Sordariomycetes</taxon>
        <taxon>Xylariomycetidae</taxon>
        <taxon>Amphisphaeriales</taxon>
        <taxon>Apiosporaceae</taxon>
        <taxon>Apiospora</taxon>
    </lineage>
</organism>
<proteinExistence type="predicted"/>
<keyword evidence="3" id="KW-1185">Reference proteome</keyword>
<name>A0ABR1SU70_9PEZI</name>
<accession>A0ABR1SU70</accession>
<feature type="signal peptide" evidence="1">
    <location>
        <begin position="1"/>
        <end position="19"/>
    </location>
</feature>
<reference evidence="2 3" key="1">
    <citation type="submission" date="2023-01" db="EMBL/GenBank/DDBJ databases">
        <title>Analysis of 21 Apiospora genomes using comparative genomics revels a genus with tremendous synthesis potential of carbohydrate active enzymes and secondary metabolites.</title>
        <authorList>
            <person name="Sorensen T."/>
        </authorList>
    </citation>
    <scope>NUCLEOTIDE SEQUENCE [LARGE SCALE GENOMIC DNA]</scope>
    <source>
        <strain evidence="2 3">CBS 20057</strain>
    </source>
</reference>
<keyword evidence="1" id="KW-0732">Signal</keyword>
<sequence>MQFTQFATLFLAVATGINAMPSMNVTHMEPFQLHARSCGAGLLKGKALKACQAACKVACNVIPNPVGSAACAASCDRKRSVEPEAEAAEVERRALLEDRACGLFKGKAKELCQKGCAGVCTAIPNAAAKGACQAACKKRSELTARDPEPAPLTGGQVCRGACAVTCNSTVLALIQKKCLSVCNGKCPK</sequence>
<feature type="chain" id="PRO_5047444356" evidence="1">
    <location>
        <begin position="20"/>
        <end position="188"/>
    </location>
</feature>
<dbReference type="EMBL" id="JAQQWI010000002">
    <property type="protein sequence ID" value="KAK8037235.1"/>
    <property type="molecule type" value="Genomic_DNA"/>
</dbReference>
<comment type="caution">
    <text evidence="2">The sequence shown here is derived from an EMBL/GenBank/DDBJ whole genome shotgun (WGS) entry which is preliminary data.</text>
</comment>
<gene>
    <name evidence="2" type="ORF">PG991_000581</name>
</gene>
<evidence type="ECO:0000313" key="3">
    <source>
        <dbReference type="Proteomes" id="UP001396898"/>
    </source>
</evidence>
<evidence type="ECO:0000256" key="1">
    <source>
        <dbReference type="SAM" id="SignalP"/>
    </source>
</evidence>
<protein>
    <submittedName>
        <fullName evidence="2">Uncharacterized protein</fullName>
    </submittedName>
</protein>